<feature type="compositionally biased region" description="Basic and acidic residues" evidence="1">
    <location>
        <begin position="134"/>
        <end position="143"/>
    </location>
</feature>
<dbReference type="Proteomes" id="UP000273119">
    <property type="component" value="Unassembled WGS sequence"/>
</dbReference>
<keyword evidence="4" id="KW-1185">Reference proteome</keyword>
<evidence type="ECO:0000256" key="2">
    <source>
        <dbReference type="SAM" id="Phobius"/>
    </source>
</evidence>
<feature type="compositionally biased region" description="Low complexity" evidence="1">
    <location>
        <begin position="216"/>
        <end position="229"/>
    </location>
</feature>
<dbReference type="RefSeq" id="WP_121483921.1">
    <property type="nucleotide sequence ID" value="NZ_QQXL01000001.1"/>
</dbReference>
<evidence type="ECO:0000313" key="4">
    <source>
        <dbReference type="Proteomes" id="UP000273119"/>
    </source>
</evidence>
<dbReference type="AlphaFoldDB" id="A0A496PM82"/>
<accession>A0A496PM82</accession>
<comment type="caution">
    <text evidence="3">The sequence shown here is derived from an EMBL/GenBank/DDBJ whole genome shotgun (WGS) entry which is preliminary data.</text>
</comment>
<dbReference type="EMBL" id="QQXL01000001">
    <property type="protein sequence ID" value="RKW71658.1"/>
    <property type="molecule type" value="Genomic_DNA"/>
</dbReference>
<name>A0A496PM82_9MICC</name>
<keyword evidence="2" id="KW-0812">Transmembrane</keyword>
<feature type="compositionally biased region" description="Low complexity" evidence="1">
    <location>
        <begin position="155"/>
        <end position="208"/>
    </location>
</feature>
<keyword evidence="2" id="KW-1133">Transmembrane helix</keyword>
<feature type="compositionally biased region" description="Polar residues" evidence="1">
    <location>
        <begin position="144"/>
        <end position="154"/>
    </location>
</feature>
<feature type="transmembrane region" description="Helical" evidence="2">
    <location>
        <begin position="44"/>
        <end position="66"/>
    </location>
</feature>
<organism evidence="3 4">
    <name type="scientific">Galactobacter caseinivorans</name>
    <dbReference type="NCBI Taxonomy" id="2676123"/>
    <lineage>
        <taxon>Bacteria</taxon>
        <taxon>Bacillati</taxon>
        <taxon>Actinomycetota</taxon>
        <taxon>Actinomycetes</taxon>
        <taxon>Micrococcales</taxon>
        <taxon>Micrococcaceae</taxon>
        <taxon>Galactobacter</taxon>
    </lineage>
</organism>
<reference evidence="3 4" key="1">
    <citation type="submission" date="2018-07" db="EMBL/GenBank/DDBJ databases">
        <title>Arthrobacter sp. nov., isolated from raw cow's milk with high bacterial count.</title>
        <authorList>
            <person name="Hahne J."/>
            <person name="Isele D."/>
            <person name="Lipski A."/>
        </authorList>
    </citation>
    <scope>NUCLEOTIDE SEQUENCE [LARGE SCALE GENOMIC DNA]</scope>
    <source>
        <strain evidence="3 4">JZ R-183</strain>
    </source>
</reference>
<evidence type="ECO:0000256" key="1">
    <source>
        <dbReference type="SAM" id="MobiDB-lite"/>
    </source>
</evidence>
<proteinExistence type="predicted"/>
<sequence length="251" mass="25338">MSALPMPERDLAIGLPAQPLSPTRTRTPLAMVAPRASKRRKAPFVLLCLVLVVGVVASVLAMNVSVAQTQYQLVEMRNHEKDLTQSNEAMTAELDNKKAPQNLAAAAAKLSMVPAGQPGTVDLGSGKVTGKADAAAKPEKQDKPQLSQPLTPAEQSALNAKKQAAAQKSTSPAAENTTAKAGAAAGADAADAATGDGAAEGTTAQAAEAAKKAAERGAGTDAAASGTTTPRNPTFSKKELGGGTIPAPRSN</sequence>
<evidence type="ECO:0000313" key="3">
    <source>
        <dbReference type="EMBL" id="RKW71658.1"/>
    </source>
</evidence>
<keyword evidence="2" id="KW-0472">Membrane</keyword>
<evidence type="ECO:0008006" key="5">
    <source>
        <dbReference type="Google" id="ProtNLM"/>
    </source>
</evidence>
<protein>
    <recommendedName>
        <fullName evidence="5">Cell division protein FtsL</fullName>
    </recommendedName>
</protein>
<gene>
    <name evidence="3" type="ORF">DWQ67_02140</name>
</gene>
<feature type="region of interest" description="Disordered" evidence="1">
    <location>
        <begin position="118"/>
        <end position="251"/>
    </location>
</feature>